<dbReference type="Pfam" id="PF07679">
    <property type="entry name" value="I-set"/>
    <property type="match status" value="1"/>
</dbReference>
<dbReference type="EMBL" id="NCKV01010338">
    <property type="protein sequence ID" value="RWS21925.1"/>
    <property type="molecule type" value="Genomic_DNA"/>
</dbReference>
<organism evidence="2 3">
    <name type="scientific">Leptotrombidium deliense</name>
    <dbReference type="NCBI Taxonomy" id="299467"/>
    <lineage>
        <taxon>Eukaryota</taxon>
        <taxon>Metazoa</taxon>
        <taxon>Ecdysozoa</taxon>
        <taxon>Arthropoda</taxon>
        <taxon>Chelicerata</taxon>
        <taxon>Arachnida</taxon>
        <taxon>Acari</taxon>
        <taxon>Acariformes</taxon>
        <taxon>Trombidiformes</taxon>
        <taxon>Prostigmata</taxon>
        <taxon>Anystina</taxon>
        <taxon>Parasitengona</taxon>
        <taxon>Trombiculoidea</taxon>
        <taxon>Trombiculidae</taxon>
        <taxon>Leptotrombidium</taxon>
    </lineage>
</organism>
<proteinExistence type="predicted"/>
<dbReference type="InterPro" id="IPR036179">
    <property type="entry name" value="Ig-like_dom_sf"/>
</dbReference>
<sequence length="153" mass="17416">MEVVDNDNAPAGTSESNIVDITAPKRQAEKLPFFRIKKVRRGTLSGMLCDRIRIRSELHGNSDHFVGDTIRMSALFHKPSSGQMKITWFKDNQIITNNDRRTMFTMRNQLYCSITNATVDDSGHYVVIIDDGILGDGMNKVITVKNETPMYYR</sequence>
<dbReference type="CDD" id="cd00096">
    <property type="entry name" value="Ig"/>
    <property type="match status" value="1"/>
</dbReference>
<evidence type="ECO:0000259" key="1">
    <source>
        <dbReference type="Pfam" id="PF07679"/>
    </source>
</evidence>
<dbReference type="Proteomes" id="UP000288716">
    <property type="component" value="Unassembled WGS sequence"/>
</dbReference>
<dbReference type="VEuPathDB" id="VectorBase:LDEU010115"/>
<dbReference type="AlphaFoldDB" id="A0A443S323"/>
<reference evidence="2 3" key="1">
    <citation type="journal article" date="2018" name="Gigascience">
        <title>Genomes of trombidid mites reveal novel predicted allergens and laterally-transferred genes associated with secondary metabolism.</title>
        <authorList>
            <person name="Dong X."/>
            <person name="Chaisiri K."/>
            <person name="Xia D."/>
            <person name="Armstrong S.D."/>
            <person name="Fang Y."/>
            <person name="Donnelly M.J."/>
            <person name="Kadowaki T."/>
            <person name="McGarry J.W."/>
            <person name="Darby A.C."/>
            <person name="Makepeace B.L."/>
        </authorList>
    </citation>
    <scope>NUCLEOTIDE SEQUENCE [LARGE SCALE GENOMIC DNA]</scope>
    <source>
        <strain evidence="2">UoL-UT</strain>
    </source>
</reference>
<name>A0A443S323_9ACAR</name>
<dbReference type="InterPro" id="IPR013098">
    <property type="entry name" value="Ig_I-set"/>
</dbReference>
<feature type="domain" description="Immunoglobulin I-set" evidence="1">
    <location>
        <begin position="82"/>
        <end position="130"/>
    </location>
</feature>
<gene>
    <name evidence="2" type="ORF">B4U80_11742</name>
</gene>
<dbReference type="Gene3D" id="2.60.40.10">
    <property type="entry name" value="Immunoglobulins"/>
    <property type="match status" value="1"/>
</dbReference>
<dbReference type="InterPro" id="IPR013783">
    <property type="entry name" value="Ig-like_fold"/>
</dbReference>
<dbReference type="SUPFAM" id="SSF48726">
    <property type="entry name" value="Immunoglobulin"/>
    <property type="match status" value="1"/>
</dbReference>
<feature type="non-terminal residue" evidence="2">
    <location>
        <position position="153"/>
    </location>
</feature>
<accession>A0A443S323</accession>
<evidence type="ECO:0000313" key="3">
    <source>
        <dbReference type="Proteomes" id="UP000288716"/>
    </source>
</evidence>
<protein>
    <recommendedName>
        <fullName evidence="1">Immunoglobulin I-set domain-containing protein</fullName>
    </recommendedName>
</protein>
<evidence type="ECO:0000313" key="2">
    <source>
        <dbReference type="EMBL" id="RWS21925.1"/>
    </source>
</evidence>
<keyword evidence="3" id="KW-1185">Reference proteome</keyword>
<comment type="caution">
    <text evidence="2">The sequence shown here is derived from an EMBL/GenBank/DDBJ whole genome shotgun (WGS) entry which is preliminary data.</text>
</comment>